<protein>
    <submittedName>
        <fullName evidence="1">Filamentous hemagglutinin</fullName>
    </submittedName>
</protein>
<reference evidence="2" key="1">
    <citation type="submission" date="2017-01" db="EMBL/GenBank/DDBJ databases">
        <authorList>
            <person name="Varghese N."/>
            <person name="Submissions S."/>
        </authorList>
    </citation>
    <scope>NUCLEOTIDE SEQUENCE [LARGE SCALE GENOMIC DNA]</scope>
    <source>
        <strain evidence="2">DSM 21768</strain>
    </source>
</reference>
<dbReference type="SUPFAM" id="SSF51294">
    <property type="entry name" value="Hedgehog/intein (Hint) domain"/>
    <property type="match status" value="1"/>
</dbReference>
<dbReference type="Proteomes" id="UP000187495">
    <property type="component" value="Unassembled WGS sequence"/>
</dbReference>
<dbReference type="Gene3D" id="2.170.16.10">
    <property type="entry name" value="Hedgehog/Intein (Hint) domain"/>
    <property type="match status" value="1"/>
</dbReference>
<dbReference type="EMBL" id="FTNU01000001">
    <property type="protein sequence ID" value="SIR75005.1"/>
    <property type="molecule type" value="Genomic_DNA"/>
</dbReference>
<gene>
    <name evidence="1" type="ORF">SAMN02745664_101254</name>
</gene>
<proteinExistence type="predicted"/>
<dbReference type="RefSeq" id="WP_227516522.1">
    <property type="nucleotide sequence ID" value="NZ_FTNU01000001.1"/>
</dbReference>
<name>A0A1N7DGY0_9GAMM</name>
<sequence length="272" mass="31033">MKKIEYNLNEQNNYVLLKTLQGDAKDLAQDAGNVCFVAGTLIHTIHRLKPIETINHGDLIWSRQEFGTLYGYRPVIATKVTPNQEIYEVVVKHDNDNTTEVFKTTAEHPFWVEGIGYLKASLLEKGMILLDKHGLANVIIISQRKLANTETVYNFEVQDFHTYHIGKCGVWVHNANCCDVIRASLEDRYGKLDDRHFGADGEIYWRNPLINKNEPINKITTINGKQYVKDPLTGNLEDATKYTVGVDHILPQSYFTKDPPLVSCPKKYRILS</sequence>
<dbReference type="InterPro" id="IPR036844">
    <property type="entry name" value="Hint_dom_sf"/>
</dbReference>
<dbReference type="CDD" id="cd00081">
    <property type="entry name" value="Hint"/>
    <property type="match status" value="1"/>
</dbReference>
<organism evidence="1 2">
    <name type="scientific">Moraxella cuniculi DSM 21768</name>
    <dbReference type="NCBI Taxonomy" id="1122245"/>
    <lineage>
        <taxon>Bacteria</taxon>
        <taxon>Pseudomonadati</taxon>
        <taxon>Pseudomonadota</taxon>
        <taxon>Gammaproteobacteria</taxon>
        <taxon>Moraxellales</taxon>
        <taxon>Moraxellaceae</taxon>
        <taxon>Moraxella</taxon>
    </lineage>
</organism>
<accession>A0A1N7DGY0</accession>
<dbReference type="AlphaFoldDB" id="A0A1N7DGY0"/>
<evidence type="ECO:0000313" key="2">
    <source>
        <dbReference type="Proteomes" id="UP000187495"/>
    </source>
</evidence>
<keyword evidence="2" id="KW-1185">Reference proteome</keyword>
<evidence type="ECO:0000313" key="1">
    <source>
        <dbReference type="EMBL" id="SIR75005.1"/>
    </source>
</evidence>
<dbReference type="Pfam" id="PF07591">
    <property type="entry name" value="PT-HINT"/>
    <property type="match status" value="1"/>
</dbReference>